<dbReference type="GO" id="GO:0003676">
    <property type="term" value="F:nucleic acid binding"/>
    <property type="evidence" value="ECO:0007669"/>
    <property type="project" value="InterPro"/>
</dbReference>
<keyword evidence="1" id="KW-0378">Hydrolase</keyword>
<dbReference type="InterPro" id="IPR012337">
    <property type="entry name" value="RNaseH-like_sf"/>
</dbReference>
<keyword evidence="5" id="KW-1185">Reference proteome</keyword>
<evidence type="ECO:0000313" key="5">
    <source>
        <dbReference type="Proteomes" id="UP001374535"/>
    </source>
</evidence>
<sequence>MRYYSSFVRSFLHSNYGIIEHRLRNQGTKDCLGTVRLTKKLFELDVLEFIGLTVMADLSTLQYPILTDKNWSRWSTQMRVVFRVQKVSSVIEGELTADSSGKEEQKKEFKEKEEIKPSAREAWNILIRCHSIGEKFKKVRLQTLRRQYEHMEMEDSDKVVANQMKSCKETISDVMIMEKIMRSMPAAFDHIVVAIEESRDIEKLKIEELQSAFEACEMRRNRRKQRDDQALKTQHVPGERKGKSNKWKGKDDQEEKNNSADKKVVTKKQYTKKEKKNMECFVGYIIEEESDSEPVILMVATNAEGHESAKNTWYVDSGCSNHMTYNRSWMSNLDESKKSKIRVVDNNTLKVEEIGNIKIRRKDGLHATLENVLLVPEMKCNLLSVGQLTKNGYTVIMGSNAHMKVNDQGKNLILKCTRSINRTFQVCLEVVEALQCLTSVNEDESWRWHLRLGHLNYRDLQLLSNKKLVSGLVISQPQKGCESCLIGKQTRRSFHSQLEIRSKERPVEPPIIVGNKYFVSFVDEFSRMTWVYFIRQKSEVLEIFKGFKKHTEKEIEKQIKLLRTNGGGEYTSRDFEVFCQDNGITHEVTTAYTLEHNGLAKRRNRTIMNMTRCMLKEKGVARELWGEVVATAVYVLNRCPTKRLPRSNHMQPGQGEAMVFVGYHPTGAYKLFDPNRKKITISRGVIILEDES</sequence>
<dbReference type="PANTHER" id="PTHR42648:SF18">
    <property type="entry name" value="RETROTRANSPOSON, UNCLASSIFIED-LIKE PROTEIN"/>
    <property type="match status" value="1"/>
</dbReference>
<reference evidence="4 5" key="1">
    <citation type="journal article" date="2023" name="Life. Sci Alliance">
        <title>Evolutionary insights into 3D genome organization and epigenetic landscape of Vigna mungo.</title>
        <authorList>
            <person name="Junaid A."/>
            <person name="Singh B."/>
            <person name="Bhatia S."/>
        </authorList>
    </citation>
    <scope>NUCLEOTIDE SEQUENCE [LARGE SCALE GENOMIC DNA]</scope>
    <source>
        <strain evidence="4">Urdbean</strain>
    </source>
</reference>
<gene>
    <name evidence="4" type="ORF">V8G54_000456</name>
</gene>
<dbReference type="InterPro" id="IPR054722">
    <property type="entry name" value="PolX-like_BBD"/>
</dbReference>
<dbReference type="GO" id="GO:0015074">
    <property type="term" value="P:DNA integration"/>
    <property type="evidence" value="ECO:0007669"/>
    <property type="project" value="InterPro"/>
</dbReference>
<dbReference type="AlphaFoldDB" id="A0AAQ3P6Y1"/>
<feature type="domain" description="Integrase catalytic" evidence="3">
    <location>
        <begin position="473"/>
        <end position="660"/>
    </location>
</feature>
<dbReference type="Pfam" id="PF14223">
    <property type="entry name" value="Retrotran_gag_2"/>
    <property type="match status" value="1"/>
</dbReference>
<dbReference type="Proteomes" id="UP001374535">
    <property type="component" value="Chromosome 1"/>
</dbReference>
<dbReference type="SUPFAM" id="SSF53098">
    <property type="entry name" value="Ribonuclease H-like"/>
    <property type="match status" value="1"/>
</dbReference>
<dbReference type="InterPro" id="IPR057670">
    <property type="entry name" value="SH3_retrovirus"/>
</dbReference>
<accession>A0AAQ3P6Y1</accession>
<name>A0AAQ3P6Y1_VIGMU</name>
<organism evidence="4 5">
    <name type="scientific">Vigna mungo</name>
    <name type="common">Black gram</name>
    <name type="synonym">Phaseolus mungo</name>
    <dbReference type="NCBI Taxonomy" id="3915"/>
    <lineage>
        <taxon>Eukaryota</taxon>
        <taxon>Viridiplantae</taxon>
        <taxon>Streptophyta</taxon>
        <taxon>Embryophyta</taxon>
        <taxon>Tracheophyta</taxon>
        <taxon>Spermatophyta</taxon>
        <taxon>Magnoliopsida</taxon>
        <taxon>eudicotyledons</taxon>
        <taxon>Gunneridae</taxon>
        <taxon>Pentapetalae</taxon>
        <taxon>rosids</taxon>
        <taxon>fabids</taxon>
        <taxon>Fabales</taxon>
        <taxon>Fabaceae</taxon>
        <taxon>Papilionoideae</taxon>
        <taxon>50 kb inversion clade</taxon>
        <taxon>NPAAA clade</taxon>
        <taxon>indigoferoid/millettioid clade</taxon>
        <taxon>Phaseoleae</taxon>
        <taxon>Vigna</taxon>
    </lineage>
</organism>
<dbReference type="InterPro" id="IPR001584">
    <property type="entry name" value="Integrase_cat-core"/>
</dbReference>
<proteinExistence type="predicted"/>
<evidence type="ECO:0000313" key="4">
    <source>
        <dbReference type="EMBL" id="WVZ21912.1"/>
    </source>
</evidence>
<keyword evidence="1" id="KW-0645">Protease</keyword>
<dbReference type="InterPro" id="IPR025724">
    <property type="entry name" value="GAG-pre-integrase_dom"/>
</dbReference>
<evidence type="ECO:0000259" key="3">
    <source>
        <dbReference type="PROSITE" id="PS50994"/>
    </source>
</evidence>
<dbReference type="Pfam" id="PF22936">
    <property type="entry name" value="Pol_BBD"/>
    <property type="match status" value="1"/>
</dbReference>
<dbReference type="PROSITE" id="PS50994">
    <property type="entry name" value="INTEGRASE"/>
    <property type="match status" value="1"/>
</dbReference>
<feature type="region of interest" description="Disordered" evidence="2">
    <location>
        <begin position="219"/>
        <end position="263"/>
    </location>
</feature>
<dbReference type="Pfam" id="PF13976">
    <property type="entry name" value="gag_pre-integrs"/>
    <property type="match status" value="1"/>
</dbReference>
<feature type="compositionally biased region" description="Basic and acidic residues" evidence="2">
    <location>
        <begin position="237"/>
        <end position="263"/>
    </location>
</feature>
<dbReference type="Pfam" id="PF00665">
    <property type="entry name" value="rve"/>
    <property type="match status" value="1"/>
</dbReference>
<dbReference type="GO" id="GO:0008233">
    <property type="term" value="F:peptidase activity"/>
    <property type="evidence" value="ECO:0007669"/>
    <property type="project" value="UniProtKB-KW"/>
</dbReference>
<dbReference type="InterPro" id="IPR039537">
    <property type="entry name" value="Retrotran_Ty1/copia-like"/>
</dbReference>
<dbReference type="GO" id="GO:0006508">
    <property type="term" value="P:proteolysis"/>
    <property type="evidence" value="ECO:0007669"/>
    <property type="project" value="UniProtKB-KW"/>
</dbReference>
<protein>
    <recommendedName>
        <fullName evidence="3">Integrase catalytic domain-containing protein</fullName>
    </recommendedName>
</protein>
<dbReference type="Gene3D" id="3.30.420.10">
    <property type="entry name" value="Ribonuclease H-like superfamily/Ribonuclease H"/>
    <property type="match status" value="1"/>
</dbReference>
<dbReference type="PANTHER" id="PTHR42648">
    <property type="entry name" value="TRANSPOSASE, PUTATIVE-RELATED"/>
    <property type="match status" value="1"/>
</dbReference>
<evidence type="ECO:0000256" key="1">
    <source>
        <dbReference type="ARBA" id="ARBA00022670"/>
    </source>
</evidence>
<dbReference type="Pfam" id="PF25597">
    <property type="entry name" value="SH3_retrovirus"/>
    <property type="match status" value="1"/>
</dbReference>
<dbReference type="EMBL" id="CP144700">
    <property type="protein sequence ID" value="WVZ21912.1"/>
    <property type="molecule type" value="Genomic_DNA"/>
</dbReference>
<dbReference type="InterPro" id="IPR036397">
    <property type="entry name" value="RNaseH_sf"/>
</dbReference>
<evidence type="ECO:0000256" key="2">
    <source>
        <dbReference type="SAM" id="MobiDB-lite"/>
    </source>
</evidence>